<comment type="caution">
    <text evidence="1">The sequence shown here is derived from an EMBL/GenBank/DDBJ whole genome shotgun (WGS) entry which is preliminary data.</text>
</comment>
<dbReference type="EMBL" id="CM043019">
    <property type="protein sequence ID" value="KAI4460407.1"/>
    <property type="molecule type" value="Genomic_DNA"/>
</dbReference>
<gene>
    <name evidence="1" type="ORF">MML48_5g00002662</name>
</gene>
<reference evidence="1" key="1">
    <citation type="submission" date="2022-04" db="EMBL/GenBank/DDBJ databases">
        <title>Chromosome-scale genome assembly of Holotrichia oblita Faldermann.</title>
        <authorList>
            <person name="Rongchong L."/>
        </authorList>
    </citation>
    <scope>NUCLEOTIDE SEQUENCE</scope>
    <source>
        <strain evidence="1">81SQS9</strain>
    </source>
</reference>
<dbReference type="Proteomes" id="UP001056778">
    <property type="component" value="Chromosome 5"/>
</dbReference>
<proteinExistence type="predicted"/>
<protein>
    <submittedName>
        <fullName evidence="1">Chromobox protein</fullName>
    </submittedName>
</protein>
<name>A0ACB9T0S0_HOLOL</name>
<organism evidence="1 2">
    <name type="scientific">Holotrichia oblita</name>
    <name type="common">Chafer beetle</name>
    <dbReference type="NCBI Taxonomy" id="644536"/>
    <lineage>
        <taxon>Eukaryota</taxon>
        <taxon>Metazoa</taxon>
        <taxon>Ecdysozoa</taxon>
        <taxon>Arthropoda</taxon>
        <taxon>Hexapoda</taxon>
        <taxon>Insecta</taxon>
        <taxon>Pterygota</taxon>
        <taxon>Neoptera</taxon>
        <taxon>Endopterygota</taxon>
        <taxon>Coleoptera</taxon>
        <taxon>Polyphaga</taxon>
        <taxon>Scarabaeiformia</taxon>
        <taxon>Scarabaeidae</taxon>
        <taxon>Melolonthinae</taxon>
        <taxon>Holotrichia</taxon>
    </lineage>
</organism>
<sequence>MVEEEQTDPLEITKNPEVVKTAQNELSKVDVLVCGECHEVFHFVEQFQEHKSSDKCTKESVLKDGAPVNSKSQLWGFMLWKNSKFKSSSTDDNNSQPSSWNVYQLWCNLDQTQKDSWIAAGKSLQALYTITAGSIPTNKQGKIKLLNKKSNDEDDLDEPAFVSIIENPLLENDPLADTESDLDLEEELTKHKLLKDVKCENGGIKKTILKPVELNSDVTILPSTKMVTITCRNPKSEESNPYSRRQEKRGICCREDRFQKIQSRKEDAYEYLIKWENFPDDQNTWEPVAHLESCKQLVDEFDRHLARLKAQKISRGSLVQRRPHKKTLPEKNSDLILTSTGPGRPQRTSKQKALNQVKVWCGNISDADEGGTGKRAFSDSDSDSFEKKMKLEEESSDSDDDVRPTVTVRKVVKTPLNGISRKQPLPENILVPDAHGVVTINQKQLPALSSGVYVMSKTAGIIKVGFEHVEDSGERRSRRHQSSAEDRPDEHQGGEEGRRRDVERLETADHPQLETETDHEADRGEGYSAQATADDGSYHQEDGTAAKDRDDNDGRRRRFGRSGRVAVPHRSALAGTG</sequence>
<evidence type="ECO:0000313" key="1">
    <source>
        <dbReference type="EMBL" id="KAI4460407.1"/>
    </source>
</evidence>
<evidence type="ECO:0000313" key="2">
    <source>
        <dbReference type="Proteomes" id="UP001056778"/>
    </source>
</evidence>
<accession>A0ACB9T0S0</accession>
<keyword evidence="2" id="KW-1185">Reference proteome</keyword>